<accession>A0A7M5U050</accession>
<dbReference type="EnsemblMetazoa" id="CLYHEMT004327.4">
    <property type="protein sequence ID" value="CLYHEMP004327.4"/>
    <property type="gene ID" value="CLYHEMG004327"/>
</dbReference>
<keyword evidence="1" id="KW-0732">Signal</keyword>
<organism evidence="2 3">
    <name type="scientific">Clytia hemisphaerica</name>
    <dbReference type="NCBI Taxonomy" id="252671"/>
    <lineage>
        <taxon>Eukaryota</taxon>
        <taxon>Metazoa</taxon>
        <taxon>Cnidaria</taxon>
        <taxon>Hydrozoa</taxon>
        <taxon>Hydroidolina</taxon>
        <taxon>Leptothecata</taxon>
        <taxon>Obeliida</taxon>
        <taxon>Clytiidae</taxon>
        <taxon>Clytia</taxon>
    </lineage>
</organism>
<dbReference type="Proteomes" id="UP000594262">
    <property type="component" value="Unplaced"/>
</dbReference>
<evidence type="ECO:0000313" key="3">
    <source>
        <dbReference type="Proteomes" id="UP000594262"/>
    </source>
</evidence>
<dbReference type="EnsemblMetazoa" id="CLYHEMT004327.2">
    <property type="protein sequence ID" value="CLYHEMP004327.2"/>
    <property type="gene ID" value="CLYHEMG004327"/>
</dbReference>
<dbReference type="InterPro" id="IPR036508">
    <property type="entry name" value="Chitin-bd_dom_sf"/>
</dbReference>
<protein>
    <submittedName>
        <fullName evidence="2">Uncharacterized protein</fullName>
    </submittedName>
</protein>
<dbReference type="SUPFAM" id="SSF57625">
    <property type="entry name" value="Invertebrate chitin-binding proteins"/>
    <property type="match status" value="1"/>
</dbReference>
<name>A0A7M5U050_9CNID</name>
<dbReference type="AlphaFoldDB" id="A0A7M5U050"/>
<proteinExistence type="predicted"/>
<reference evidence="2" key="1">
    <citation type="submission" date="2021-01" db="UniProtKB">
        <authorList>
            <consortium name="EnsemblMetazoa"/>
        </authorList>
    </citation>
    <scope>IDENTIFICATION</scope>
</reference>
<dbReference type="GO" id="GO:0008061">
    <property type="term" value="F:chitin binding"/>
    <property type="evidence" value="ECO:0007669"/>
    <property type="project" value="InterPro"/>
</dbReference>
<keyword evidence="3" id="KW-1185">Reference proteome</keyword>
<feature type="signal peptide" evidence="1">
    <location>
        <begin position="1"/>
        <end position="16"/>
    </location>
</feature>
<feature type="chain" id="PRO_5036206747" evidence="1">
    <location>
        <begin position="17"/>
        <end position="173"/>
    </location>
</feature>
<sequence>MKSLIFLAGIVAVCSGLSAPDVTGTTPPAVPCPNTLCKGKADGNFAYVNPTNYKLVKNYFVQCLGGNAYCQACWPLSLEFSPRCNQCLYGSNDECVTTLPFQPATTFQCPDKCPHRGPKFTGNIADPAEKRQYVACWEGVTVGCVACPGNLEFNESENACLFEGKYITEPTKN</sequence>
<dbReference type="OrthoDB" id="6020543at2759"/>
<evidence type="ECO:0000313" key="2">
    <source>
        <dbReference type="EnsemblMetazoa" id="CLYHEMP004327.2"/>
    </source>
</evidence>
<evidence type="ECO:0000256" key="1">
    <source>
        <dbReference type="SAM" id="SignalP"/>
    </source>
</evidence>
<dbReference type="RefSeq" id="XP_066922973.1">
    <property type="nucleotide sequence ID" value="XM_067066872.1"/>
</dbReference>
<dbReference type="GeneID" id="136810309"/>